<feature type="chain" id="PRO_5004215326" evidence="1">
    <location>
        <begin position="24"/>
        <end position="95"/>
    </location>
</feature>
<reference evidence="2 3" key="1">
    <citation type="journal article" date="2005" name="Nucleic Acids Res.">
        <title>Genomic blueprint of Hahella chejuensis, a marine microbe producing an algicidal agent.</title>
        <authorList>
            <person name="Jeong H."/>
            <person name="Yim J.H."/>
            <person name="Lee C."/>
            <person name="Choi S.-H."/>
            <person name="Park Y.K."/>
            <person name="Yoon S.H."/>
            <person name="Hur C.-G."/>
            <person name="Kang H.-Y."/>
            <person name="Kim D."/>
            <person name="Lee H.H."/>
            <person name="Park K.H."/>
            <person name="Park S.-H."/>
            <person name="Park H.-S."/>
            <person name="Lee H.K."/>
            <person name="Oh T.K."/>
            <person name="Kim J.F."/>
        </authorList>
    </citation>
    <scope>NUCLEOTIDE SEQUENCE [LARGE SCALE GENOMIC DNA]</scope>
    <source>
        <strain evidence="2 3">KCTC 2396</strain>
    </source>
</reference>
<proteinExistence type="predicted"/>
<keyword evidence="1" id="KW-0732">Signal</keyword>
<evidence type="ECO:0000313" key="3">
    <source>
        <dbReference type="Proteomes" id="UP000000238"/>
    </source>
</evidence>
<dbReference type="KEGG" id="hch:HCH_06373"/>
<dbReference type="STRING" id="349521.HCH_06373"/>
<dbReference type="HOGENOM" id="CLU_2368943_0_0_6"/>
<dbReference type="EMBL" id="CP000155">
    <property type="protein sequence ID" value="ABC33019.1"/>
    <property type="molecule type" value="Genomic_DNA"/>
</dbReference>
<name>Q2S8K5_HAHCH</name>
<protein>
    <submittedName>
        <fullName evidence="2">Uncharacterized protein</fullName>
    </submittedName>
</protein>
<evidence type="ECO:0000313" key="2">
    <source>
        <dbReference type="EMBL" id="ABC33019.1"/>
    </source>
</evidence>
<dbReference type="Proteomes" id="UP000000238">
    <property type="component" value="Chromosome"/>
</dbReference>
<feature type="signal peptide" evidence="1">
    <location>
        <begin position="1"/>
        <end position="23"/>
    </location>
</feature>
<keyword evidence="3" id="KW-1185">Reference proteome</keyword>
<sequence>MKKSVAALSICAALSLVMSPAMAENTQNPCKDSVYVSLKNKSLEQMTDREYETYKQADQACASYTTNVAAMQESTSFKNNWWWVALAALPLLFLL</sequence>
<evidence type="ECO:0000256" key="1">
    <source>
        <dbReference type="SAM" id="SignalP"/>
    </source>
</evidence>
<dbReference type="RefSeq" id="WP_011400073.1">
    <property type="nucleotide sequence ID" value="NC_007645.1"/>
</dbReference>
<gene>
    <name evidence="2" type="ordered locus">HCH_06373</name>
</gene>
<dbReference type="AlphaFoldDB" id="Q2S8K5"/>
<organism evidence="2 3">
    <name type="scientific">Hahella chejuensis (strain KCTC 2396)</name>
    <dbReference type="NCBI Taxonomy" id="349521"/>
    <lineage>
        <taxon>Bacteria</taxon>
        <taxon>Pseudomonadati</taxon>
        <taxon>Pseudomonadota</taxon>
        <taxon>Gammaproteobacteria</taxon>
        <taxon>Oceanospirillales</taxon>
        <taxon>Hahellaceae</taxon>
        <taxon>Hahella</taxon>
    </lineage>
</organism>
<accession>Q2S8K5</accession>